<reference evidence="10" key="1">
    <citation type="journal article" date="2020" name="Stud. Mycol.">
        <title>101 Dothideomycetes genomes: a test case for predicting lifestyles and emergence of pathogens.</title>
        <authorList>
            <person name="Haridas S."/>
            <person name="Albert R."/>
            <person name="Binder M."/>
            <person name="Bloem J."/>
            <person name="Labutti K."/>
            <person name="Salamov A."/>
            <person name="Andreopoulos B."/>
            <person name="Baker S."/>
            <person name="Barry K."/>
            <person name="Bills G."/>
            <person name="Bluhm B."/>
            <person name="Cannon C."/>
            <person name="Castanera R."/>
            <person name="Culley D."/>
            <person name="Daum C."/>
            <person name="Ezra D."/>
            <person name="Gonzalez J."/>
            <person name="Henrissat B."/>
            <person name="Kuo A."/>
            <person name="Liang C."/>
            <person name="Lipzen A."/>
            <person name="Lutzoni F."/>
            <person name="Magnuson J."/>
            <person name="Mondo S."/>
            <person name="Nolan M."/>
            <person name="Ohm R."/>
            <person name="Pangilinan J."/>
            <person name="Park H.-J."/>
            <person name="Ramirez L."/>
            <person name="Alfaro M."/>
            <person name="Sun H."/>
            <person name="Tritt A."/>
            <person name="Yoshinaga Y."/>
            <person name="Zwiers L.-H."/>
            <person name="Turgeon B."/>
            <person name="Goodwin S."/>
            <person name="Spatafora J."/>
            <person name="Crous P."/>
            <person name="Grigoriev I."/>
        </authorList>
    </citation>
    <scope>NUCLEOTIDE SEQUENCE</scope>
    <source>
        <strain evidence="10">CBS 130266</strain>
    </source>
</reference>
<feature type="domain" description="TOG" evidence="9">
    <location>
        <begin position="1"/>
        <end position="221"/>
    </location>
</feature>
<sequence>MEDQAASLLSTLKKSSIATDAKLSAFNNLKSNIKHLRVPEEAQPTIFECIRLALTSQASTTLVSSGFSTLGHLIKRLSLQEQTAVIAGNAKKFLPILLERLGDARESHRNAASVGLTEFWPCCHDLVEGVVREGAMGGNNARAKEMAMLWVVKMNQSEGLQFKSFVPQLVASLEDPDGTVRETAKGCVIDLFRNAPEHAKSDLKKRMVSQGVRKTIEAQVVSQLGIRASVDLDLAASVRSTHTTHSVAPSERSQPESNFGDSIMSEQPPQQEVVPMDPLYVDTSRELEDTFRDMLPLFEGRESEGNWSARDKNVLKIRRLLKGNAPTEFHAVFVTGIKSIMEGILKVANSLRTTVSTNGCLCVQELAKTLTTAMDPMVEILIQSFIKTCAATKKIAADNGNKTVEAILSHVSYTNRLMQHMWLSIQDKNVQTRSYASNWLTILIKKHVHQKAHIEHSGGLEVAEKFIKKGLADANPKVREGTRGTYWAFSQVWPDQAEKIMNSLDAKSRGQLEKDSRNPNTGSMASSVASLSASTNSTLRPALGASRPSVRDAILAQRKAALAAGRPTSAQASFSPVKSTSAPSANTRPGAARAMTARPPSAMSRDAMSGSHTSQVSQSSTTSSLMSAPVRRPRRPEIARPATADPYASRRAAAQQSTPTMSPNTSPQKATVKATTKTTARSPARPQAPTAASTVRSKSRMDSGIPKQTPRRPAVADSPMSSASKNEDFTMVVPFTKAPDDDQAHAAPTRRTPRLNKHMSVDSGIPTFDEDPGFTMVIPNLRNSHFEDRPSSSGSRQGTPRLSPIKSSNNSPLPMSRLRSPAVYSPERSKSPLIKVNPEPDMPPVQVYEDPFVGDETPRQGGSDTETDKPVLEELPLDGRANERALSEEPTIISDNDFSQSTRSNEQNVRTPRHHKTTSTGSVIGLNGDANGGVMADAETLRSRKLLTSGIERIRAKTLDVHGFRRVQDLVKGDQDIWGAESQRFGDLLLALLDYLETPNETLKSGSGSGGGSGTSNSSAITKVQNLKTQVLATIRAMLSIHRKEAAPYYSRALCSVLAARRQFEEAMHITSDIEKTADDIVKYGQPLDSLNAVLDMIESLNTPTTPLPLSPSSESSHVSAASSSPNSPSHTTAFTSRTIVLSLSILGSLLSAAQSRNVSVSQSQTQRLGQLALRFLHDSDSDVRRADLEFCLALFDGLGGEKGEGFWKALGGGVGEGHVNLITYYLARKGKVV</sequence>
<gene>
    <name evidence="10" type="ORF">EJ08DRAFT_661768</name>
</gene>
<keyword evidence="6" id="KW-0498">Mitosis</keyword>
<feature type="compositionally biased region" description="Polar residues" evidence="8">
    <location>
        <begin position="791"/>
        <end position="813"/>
    </location>
</feature>
<protein>
    <submittedName>
        <fullName evidence="10">ARM repeat-containing protein</fullName>
    </submittedName>
</protein>
<dbReference type="InterPro" id="IPR011989">
    <property type="entry name" value="ARM-like"/>
</dbReference>
<dbReference type="Proteomes" id="UP000800235">
    <property type="component" value="Unassembled WGS sequence"/>
</dbReference>
<feature type="region of interest" description="Disordered" evidence="8">
    <location>
        <begin position="1105"/>
        <end position="1131"/>
    </location>
</feature>
<keyword evidence="6" id="KW-0131">Cell cycle</keyword>
<feature type="compositionally biased region" description="Low complexity" evidence="8">
    <location>
        <begin position="521"/>
        <end position="533"/>
    </location>
</feature>
<comment type="caution">
    <text evidence="10">The sequence shown here is derived from an EMBL/GenBank/DDBJ whole genome shotgun (WGS) entry which is preliminary data.</text>
</comment>
<dbReference type="OrthoDB" id="46159at2759"/>
<comment type="subcellular location">
    <subcellularLocation>
        <location evidence="1">Cytoplasm</location>
        <location evidence="1">Cytoskeleton</location>
        <location evidence="1">Spindle</location>
    </subcellularLocation>
</comment>
<feature type="compositionally biased region" description="Polar residues" evidence="8">
    <location>
        <begin position="893"/>
        <end position="910"/>
    </location>
</feature>
<keyword evidence="4" id="KW-0132">Cell division</keyword>
<dbReference type="GO" id="GO:0090307">
    <property type="term" value="P:mitotic spindle assembly"/>
    <property type="evidence" value="ECO:0007669"/>
    <property type="project" value="TreeGrafter"/>
</dbReference>
<evidence type="ECO:0000256" key="6">
    <source>
        <dbReference type="ARBA" id="ARBA00022776"/>
    </source>
</evidence>
<dbReference type="PANTHER" id="PTHR21567">
    <property type="entry name" value="CLASP"/>
    <property type="match status" value="1"/>
</dbReference>
<evidence type="ECO:0000256" key="5">
    <source>
        <dbReference type="ARBA" id="ARBA00022701"/>
    </source>
</evidence>
<dbReference type="EMBL" id="MU007047">
    <property type="protein sequence ID" value="KAF2429453.1"/>
    <property type="molecule type" value="Genomic_DNA"/>
</dbReference>
<feature type="compositionally biased region" description="Low complexity" evidence="8">
    <location>
        <begin position="669"/>
        <end position="680"/>
    </location>
</feature>
<evidence type="ECO:0000259" key="9">
    <source>
        <dbReference type="SMART" id="SM01349"/>
    </source>
</evidence>
<evidence type="ECO:0000256" key="8">
    <source>
        <dbReference type="SAM" id="MobiDB-lite"/>
    </source>
</evidence>
<dbReference type="Pfam" id="PF12348">
    <property type="entry name" value="CLASP_N"/>
    <property type="match status" value="2"/>
</dbReference>
<comment type="similarity">
    <text evidence="2">Belongs to the CLASP family.</text>
</comment>
<dbReference type="GO" id="GO:0008017">
    <property type="term" value="F:microtubule binding"/>
    <property type="evidence" value="ECO:0007669"/>
    <property type="project" value="TreeGrafter"/>
</dbReference>
<dbReference type="PANTHER" id="PTHR21567:SF9">
    <property type="entry name" value="CLIP-ASSOCIATING PROTEIN"/>
    <property type="match status" value="1"/>
</dbReference>
<evidence type="ECO:0000313" key="11">
    <source>
        <dbReference type="Proteomes" id="UP000800235"/>
    </source>
</evidence>
<comment type="function">
    <text evidence="7">Microtubule binding protein that promotes the stabilization of dynamic microtubules. Required for mitotic spindle formation.</text>
</comment>
<dbReference type="GO" id="GO:0060172">
    <property type="term" value="P:astral microtubule depolymerization"/>
    <property type="evidence" value="ECO:0007669"/>
    <property type="project" value="TreeGrafter"/>
</dbReference>
<feature type="region of interest" description="Disordered" evidence="8">
    <location>
        <begin position="507"/>
        <end position="533"/>
    </location>
</feature>
<evidence type="ECO:0000256" key="4">
    <source>
        <dbReference type="ARBA" id="ARBA00022618"/>
    </source>
</evidence>
<dbReference type="GO" id="GO:0005876">
    <property type="term" value="C:spindle microtubule"/>
    <property type="evidence" value="ECO:0007669"/>
    <property type="project" value="TreeGrafter"/>
</dbReference>
<dbReference type="GO" id="GO:0005815">
    <property type="term" value="C:microtubule organizing center"/>
    <property type="evidence" value="ECO:0007669"/>
    <property type="project" value="TreeGrafter"/>
</dbReference>
<dbReference type="SUPFAM" id="SSF48371">
    <property type="entry name" value="ARM repeat"/>
    <property type="match status" value="1"/>
</dbReference>
<feature type="compositionally biased region" description="Polar residues" evidence="8">
    <location>
        <begin position="654"/>
        <end position="668"/>
    </location>
</feature>
<dbReference type="Gene3D" id="1.25.10.10">
    <property type="entry name" value="Leucine-rich Repeat Variant"/>
    <property type="match status" value="2"/>
</dbReference>
<organism evidence="10 11">
    <name type="scientific">Tothia fuscella</name>
    <dbReference type="NCBI Taxonomy" id="1048955"/>
    <lineage>
        <taxon>Eukaryota</taxon>
        <taxon>Fungi</taxon>
        <taxon>Dikarya</taxon>
        <taxon>Ascomycota</taxon>
        <taxon>Pezizomycotina</taxon>
        <taxon>Dothideomycetes</taxon>
        <taxon>Pleosporomycetidae</taxon>
        <taxon>Venturiales</taxon>
        <taxon>Cylindrosympodiaceae</taxon>
        <taxon>Tothia</taxon>
    </lineage>
</organism>
<dbReference type="AlphaFoldDB" id="A0A9P4NQ91"/>
<evidence type="ECO:0000256" key="7">
    <source>
        <dbReference type="ARBA" id="ARBA00024889"/>
    </source>
</evidence>
<feature type="compositionally biased region" description="Basic and acidic residues" evidence="8">
    <location>
        <begin position="507"/>
        <end position="517"/>
    </location>
</feature>
<feature type="domain" description="TOG" evidence="9">
    <location>
        <begin position="283"/>
        <end position="524"/>
    </location>
</feature>
<dbReference type="GO" id="GO:1990023">
    <property type="term" value="C:mitotic spindle midzone"/>
    <property type="evidence" value="ECO:0007669"/>
    <property type="project" value="TreeGrafter"/>
</dbReference>
<feature type="region of interest" description="Disordered" evidence="8">
    <location>
        <begin position="564"/>
        <end position="760"/>
    </location>
</feature>
<dbReference type="InterPro" id="IPR034085">
    <property type="entry name" value="TOG"/>
</dbReference>
<evidence type="ECO:0000256" key="1">
    <source>
        <dbReference type="ARBA" id="ARBA00004186"/>
    </source>
</evidence>
<name>A0A9P4NQ91_9PEZI</name>
<dbReference type="GO" id="GO:0005881">
    <property type="term" value="C:cytoplasmic microtubule"/>
    <property type="evidence" value="ECO:0007669"/>
    <property type="project" value="TreeGrafter"/>
</dbReference>
<feature type="region of interest" description="Disordered" evidence="8">
    <location>
        <begin position="784"/>
        <end position="870"/>
    </location>
</feature>
<feature type="region of interest" description="Disordered" evidence="8">
    <location>
        <begin position="882"/>
        <end position="926"/>
    </location>
</feature>
<keyword evidence="5" id="KW-0493">Microtubule</keyword>
<evidence type="ECO:0000313" key="10">
    <source>
        <dbReference type="EMBL" id="KAF2429453.1"/>
    </source>
</evidence>
<proteinExistence type="inferred from homology"/>
<evidence type="ECO:0000256" key="3">
    <source>
        <dbReference type="ARBA" id="ARBA00011375"/>
    </source>
</evidence>
<feature type="region of interest" description="Disordered" evidence="8">
    <location>
        <begin position="241"/>
        <end position="269"/>
    </location>
</feature>
<accession>A0A9P4NQ91</accession>
<feature type="compositionally biased region" description="Low complexity" evidence="8">
    <location>
        <begin position="1111"/>
        <end position="1131"/>
    </location>
</feature>
<evidence type="ECO:0000256" key="2">
    <source>
        <dbReference type="ARBA" id="ARBA00009549"/>
    </source>
</evidence>
<feature type="compositionally biased region" description="Polar residues" evidence="8">
    <location>
        <begin position="568"/>
        <end position="587"/>
    </location>
</feature>
<dbReference type="GO" id="GO:0051301">
    <property type="term" value="P:cell division"/>
    <property type="evidence" value="ECO:0007669"/>
    <property type="project" value="UniProtKB-KW"/>
</dbReference>
<comment type="subunit">
    <text evidence="3">Interacts with microtubules.</text>
</comment>
<dbReference type="SMART" id="SM01349">
    <property type="entry name" value="TOG"/>
    <property type="match status" value="2"/>
</dbReference>
<dbReference type="InterPro" id="IPR016024">
    <property type="entry name" value="ARM-type_fold"/>
</dbReference>
<feature type="compositionally biased region" description="Low complexity" evidence="8">
    <location>
        <begin position="609"/>
        <end position="630"/>
    </location>
</feature>
<keyword evidence="11" id="KW-1185">Reference proteome</keyword>
<dbReference type="InterPro" id="IPR024395">
    <property type="entry name" value="CLASP_N_dom"/>
</dbReference>